<accession>A0A1B7LHR7</accession>
<dbReference type="Gene3D" id="1.20.1640.10">
    <property type="entry name" value="Multidrug efflux transporter AcrB transmembrane domain"/>
    <property type="match status" value="1"/>
</dbReference>
<feature type="transmembrane region" description="Helical" evidence="12">
    <location>
        <begin position="177"/>
        <end position="196"/>
    </location>
</feature>
<comment type="similarity">
    <text evidence="12">Belongs to the SecD/SecF family. SecF subfamily.</text>
</comment>
<dbReference type="SUPFAM" id="SSF82866">
    <property type="entry name" value="Multidrug efflux transporter AcrB transmembrane domain"/>
    <property type="match status" value="1"/>
</dbReference>
<feature type="transmembrane region" description="Helical" evidence="12">
    <location>
        <begin position="148"/>
        <end position="171"/>
    </location>
</feature>
<sequence>MSLHFIKVRKIWYAISIAVILPGLISLFLHGLNLGIDFKGGNILEVRFDQPVTADQVRKTVDGLHLGDNTIQQSGANDYIVRTRHLTQDESDALLAALNKIHKATMMQNQSIGPSFGRELAMKAVWALLIAIVLKLIYIAFRFEFKQGIAAIIALLHDTLVVLGIFSLFHLQVDSSFVAAILTTIGYSINDTIVIFDRIRENMRARKKGEALEDVVNVSLWQTLARSINTVLMVIFVLAALYFLGGSTIHDFVLALLVGVISGAYSSICNASPLWVDFKLLEKRGKTGTARA</sequence>
<feature type="domain" description="Protein export membrane protein SecD/SecF C-terminal" evidence="13">
    <location>
        <begin position="100"/>
        <end position="279"/>
    </location>
</feature>
<dbReference type="PANTHER" id="PTHR30081">
    <property type="entry name" value="PROTEIN-EXPORT MEMBRANE PROTEIN SEC"/>
    <property type="match status" value="1"/>
</dbReference>
<protein>
    <recommendedName>
        <fullName evidence="12">Protein-export membrane protein SecF</fullName>
    </recommendedName>
</protein>
<dbReference type="InterPro" id="IPR022813">
    <property type="entry name" value="SecD/SecF_arch_bac"/>
</dbReference>
<dbReference type="NCBIfam" id="TIGR00966">
    <property type="entry name" value="transloc_SecF"/>
    <property type="match status" value="1"/>
</dbReference>
<reference evidence="14 15" key="1">
    <citation type="submission" date="2016-04" db="EMBL/GenBank/DDBJ databases">
        <authorList>
            <person name="Evans L.H."/>
            <person name="Alamgir A."/>
            <person name="Owens N."/>
            <person name="Weber N.D."/>
            <person name="Virtaneva K."/>
            <person name="Barbian K."/>
            <person name="Babar A."/>
            <person name="Rosenke K."/>
        </authorList>
    </citation>
    <scope>NUCLEOTIDE SEQUENCE [LARGE SCALE GENOMIC DNA]</scope>
    <source>
        <strain evidence="14 15">LMa1</strain>
    </source>
</reference>
<keyword evidence="4 12" id="KW-0812">Transmembrane</keyword>
<evidence type="ECO:0000256" key="6">
    <source>
        <dbReference type="ARBA" id="ARBA00022989"/>
    </source>
</evidence>
<evidence type="ECO:0000313" key="14">
    <source>
        <dbReference type="EMBL" id="OAT85743.1"/>
    </source>
</evidence>
<dbReference type="GO" id="GO:0005886">
    <property type="term" value="C:plasma membrane"/>
    <property type="evidence" value="ECO:0007669"/>
    <property type="project" value="UniProtKB-SubCell"/>
</dbReference>
<evidence type="ECO:0000256" key="5">
    <source>
        <dbReference type="ARBA" id="ARBA00022927"/>
    </source>
</evidence>
<gene>
    <name evidence="12" type="primary">secF</name>
    <name evidence="14" type="ORF">A6M21_04390</name>
</gene>
<evidence type="ECO:0000256" key="8">
    <source>
        <dbReference type="ARBA" id="ARBA00023136"/>
    </source>
</evidence>
<dbReference type="GO" id="GO:0043952">
    <property type="term" value="P:protein transport by the Sec complex"/>
    <property type="evidence" value="ECO:0007669"/>
    <property type="project" value="UniProtKB-UniRule"/>
</dbReference>
<keyword evidence="3 12" id="KW-1003">Cell membrane</keyword>
<dbReference type="GO" id="GO:0015450">
    <property type="term" value="F:protein-transporting ATPase activity"/>
    <property type="evidence" value="ECO:0007669"/>
    <property type="project" value="InterPro"/>
</dbReference>
<dbReference type="PANTHER" id="PTHR30081:SF8">
    <property type="entry name" value="PROTEIN TRANSLOCASE SUBUNIT SECF"/>
    <property type="match status" value="1"/>
</dbReference>
<keyword evidence="2 12" id="KW-0813">Transport</keyword>
<keyword evidence="6 12" id="KW-1133">Transmembrane helix</keyword>
<evidence type="ECO:0000256" key="7">
    <source>
        <dbReference type="ARBA" id="ARBA00023010"/>
    </source>
</evidence>
<dbReference type="Pfam" id="PF02355">
    <property type="entry name" value="SecD_SecF_C"/>
    <property type="match status" value="1"/>
</dbReference>
<keyword evidence="15" id="KW-1185">Reference proteome</keyword>
<comment type="similarity">
    <text evidence="10">In the C-terminal section; belongs to the SecD/SecF family. SecF subfamily.</text>
</comment>
<evidence type="ECO:0000256" key="10">
    <source>
        <dbReference type="ARBA" id="ARBA00060856"/>
    </source>
</evidence>
<feature type="transmembrane region" description="Helical" evidence="12">
    <location>
        <begin position="124"/>
        <end position="141"/>
    </location>
</feature>
<evidence type="ECO:0000313" key="15">
    <source>
        <dbReference type="Proteomes" id="UP000078532"/>
    </source>
</evidence>
<keyword evidence="7 12" id="KW-0811">Translocation</keyword>
<dbReference type="EMBL" id="LYVF01000047">
    <property type="protein sequence ID" value="OAT85743.1"/>
    <property type="molecule type" value="Genomic_DNA"/>
</dbReference>
<feature type="transmembrane region" description="Helical" evidence="12">
    <location>
        <begin position="252"/>
        <end position="276"/>
    </location>
</feature>
<dbReference type="AlphaFoldDB" id="A0A1B7LHR7"/>
<comment type="similarity">
    <text evidence="11">In the N-terminal section; belongs to the SecD/SecF family. SecD subfamily.</text>
</comment>
<dbReference type="NCBIfam" id="TIGR00916">
    <property type="entry name" value="2A0604s01"/>
    <property type="match status" value="1"/>
</dbReference>
<evidence type="ECO:0000256" key="11">
    <source>
        <dbReference type="ARBA" id="ARBA00061053"/>
    </source>
</evidence>
<evidence type="ECO:0000256" key="4">
    <source>
        <dbReference type="ARBA" id="ARBA00022692"/>
    </source>
</evidence>
<keyword evidence="8 12" id="KW-0472">Membrane</keyword>
<comment type="caution">
    <text evidence="14">The sequence shown here is derived from an EMBL/GenBank/DDBJ whole genome shotgun (WGS) entry which is preliminary data.</text>
</comment>
<comment type="function">
    <text evidence="9 12">Part of the Sec protein translocase complex. Interacts with the SecYEG preprotein conducting channel. SecDF uses the proton motive force (PMF) to complete protein translocation after the ATP-dependent function of SecA.</text>
</comment>
<dbReference type="STRING" id="1838280.A6M21_04390"/>
<evidence type="ECO:0000256" key="1">
    <source>
        <dbReference type="ARBA" id="ARBA00004651"/>
    </source>
</evidence>
<proteinExistence type="inferred from homology"/>
<dbReference type="GO" id="GO:0065002">
    <property type="term" value="P:intracellular protein transmembrane transport"/>
    <property type="evidence" value="ECO:0007669"/>
    <property type="project" value="UniProtKB-UniRule"/>
</dbReference>
<feature type="transmembrane region" description="Helical" evidence="12">
    <location>
        <begin position="12"/>
        <end position="32"/>
    </location>
</feature>
<dbReference type="InterPro" id="IPR048634">
    <property type="entry name" value="SecD_SecF_C"/>
</dbReference>
<dbReference type="GO" id="GO:0006605">
    <property type="term" value="P:protein targeting"/>
    <property type="evidence" value="ECO:0007669"/>
    <property type="project" value="UniProtKB-UniRule"/>
</dbReference>
<organism evidence="14 15">
    <name type="scientific">Desulfotomaculum copahuensis</name>
    <dbReference type="NCBI Taxonomy" id="1838280"/>
    <lineage>
        <taxon>Bacteria</taxon>
        <taxon>Bacillati</taxon>
        <taxon>Bacillota</taxon>
        <taxon>Clostridia</taxon>
        <taxon>Eubacteriales</taxon>
        <taxon>Desulfotomaculaceae</taxon>
        <taxon>Desulfotomaculum</taxon>
    </lineage>
</organism>
<dbReference type="InterPro" id="IPR005665">
    <property type="entry name" value="SecF_bac"/>
</dbReference>
<dbReference type="Pfam" id="PF07549">
    <property type="entry name" value="Sec_GG"/>
    <property type="match status" value="1"/>
</dbReference>
<evidence type="ECO:0000256" key="2">
    <source>
        <dbReference type="ARBA" id="ARBA00022448"/>
    </source>
</evidence>
<comment type="subunit">
    <text evidence="12">Forms a complex with SecD. Part of the essential Sec protein translocation apparatus which comprises SecA, SecYEG and auxiliary proteins SecDF. Other proteins may also be involved.</text>
</comment>
<dbReference type="OrthoDB" id="9805019at2"/>
<comment type="subcellular location">
    <subcellularLocation>
        <location evidence="1 12">Cell membrane</location>
        <topology evidence="1 12">Multi-pass membrane protein</topology>
    </subcellularLocation>
</comment>
<evidence type="ECO:0000256" key="9">
    <source>
        <dbReference type="ARBA" id="ARBA00059018"/>
    </source>
</evidence>
<dbReference type="InterPro" id="IPR055344">
    <property type="entry name" value="SecD_SecF_C_bact"/>
</dbReference>
<dbReference type="FunFam" id="1.20.1640.10:FF:000024">
    <property type="entry name" value="Multifunctional fusion protein"/>
    <property type="match status" value="1"/>
</dbReference>
<name>A0A1B7LHR7_9FIRM</name>
<dbReference type="Proteomes" id="UP000078532">
    <property type="component" value="Unassembled WGS sequence"/>
</dbReference>
<dbReference type="InterPro" id="IPR022646">
    <property type="entry name" value="SecD/SecF_CS"/>
</dbReference>
<evidence type="ECO:0000259" key="13">
    <source>
        <dbReference type="Pfam" id="PF02355"/>
    </source>
</evidence>
<keyword evidence="5 12" id="KW-0653">Protein transport</keyword>
<dbReference type="PRINTS" id="PR01755">
    <property type="entry name" value="SECFTRNLCASE"/>
</dbReference>
<dbReference type="RefSeq" id="WP_066666483.1">
    <property type="nucleotide sequence ID" value="NZ_LYVF01000047.1"/>
</dbReference>
<evidence type="ECO:0000256" key="3">
    <source>
        <dbReference type="ARBA" id="ARBA00022475"/>
    </source>
</evidence>
<dbReference type="HAMAP" id="MF_01464_B">
    <property type="entry name" value="SecF_B"/>
    <property type="match status" value="1"/>
</dbReference>
<dbReference type="InterPro" id="IPR022645">
    <property type="entry name" value="SecD/SecF_bac"/>
</dbReference>
<feature type="transmembrane region" description="Helical" evidence="12">
    <location>
        <begin position="228"/>
        <end position="246"/>
    </location>
</feature>
<evidence type="ECO:0000256" key="12">
    <source>
        <dbReference type="HAMAP-Rule" id="MF_01464"/>
    </source>
</evidence>